<sequence length="856" mass="95281">MNLHRIVLRSIFLLALASALPVWADGQQIPAPEEFFGHVMGADRELARWDKLVDYYDMIGERSNRVQVVHMGPTTLGNPFLSIFISSPENLANLEEIKQMNEILQDPRGHSRDEIENAIENGKVVFVQSYGLHSTEVAASQSAAEIMYDFATRTDDGITEILENTVSILIPAFNPDGNVIVTDWYDRWVGTEYEGASPPELYHHYIGHDNNRDAFMQNTVESRYGAEIIFREWIPQGYIDHHQMGPYTARIYLPPYAEPIRPGGDPLVWREMSWYGAHIAYKMEEEDLPGAVNAAIYSGWGHFGFHWITPFHNIAGMLTESASARLATPLYVHPDQLGGSRQLPEYAEQTTFPSPWPGGWWHVRDIVERQIVATFSPLEIAAKNRETVLRNAYNKAHRQTQRGMEDDVKAYVIPANQHDVLTSLKMVNKLIGQGITVERSDQQFTHEGHVYAAGTHVVSLAQPKRGVIRWLLGQTYYPDNSYTRTPEGDPIRPYDMSADVLAEFMGVRVDPVSTSVEVPLSVLTDWVNPVGTVSRGQQGYLVSGLQNDAFKAANLLFETGASMRRVNIDAGRARAGDFIVDSEVAASTVSEVAEETGVDFMALNVDLADFSHPIERQRIGMYQRYYGGNMDEGWTRWLLEDFEFEYSSLLDPDILEGDLADKWDVIILPADSKEMMLGPSGSNEGRGPDPSSTPPDYRSGFGQEGIEALEAFVQAGGTLVTFAEAGDLAIDEFGLPVRNAVSGMSGNEFWSPGSTLKVDVDTSSPFAHGMPERALAIYLANGQVYETVPGARSSDVRRVLTYIDRDILQSGWLLGEEVIANKAAVVSVQHGQGMVLLIGFRAQHRAQTHGTFKLLF</sequence>
<dbReference type="EMBL" id="UINC01001265">
    <property type="protein sequence ID" value="SUZ76108.1"/>
    <property type="molecule type" value="Genomic_DNA"/>
</dbReference>
<organism evidence="3">
    <name type="scientific">marine metagenome</name>
    <dbReference type="NCBI Taxonomy" id="408172"/>
    <lineage>
        <taxon>unclassified sequences</taxon>
        <taxon>metagenomes</taxon>
        <taxon>ecological metagenomes</taxon>
    </lineage>
</organism>
<evidence type="ECO:0000256" key="1">
    <source>
        <dbReference type="SAM" id="MobiDB-lite"/>
    </source>
</evidence>
<dbReference type="Gene3D" id="3.40.50.880">
    <property type="match status" value="1"/>
</dbReference>
<dbReference type="Gene3D" id="3.40.630.10">
    <property type="entry name" value="Zn peptidases"/>
    <property type="match status" value="1"/>
</dbReference>
<dbReference type="SUPFAM" id="SSF52317">
    <property type="entry name" value="Class I glutamine amidotransferase-like"/>
    <property type="match status" value="1"/>
</dbReference>
<name>A0A381QAU1_9ZZZZ</name>
<feature type="domain" description="Peptidase M14" evidence="2">
    <location>
        <begin position="60"/>
        <end position="213"/>
    </location>
</feature>
<feature type="non-terminal residue" evidence="3">
    <location>
        <position position="1"/>
    </location>
</feature>
<evidence type="ECO:0000259" key="2">
    <source>
        <dbReference type="Pfam" id="PF00246"/>
    </source>
</evidence>
<dbReference type="Pfam" id="PF00246">
    <property type="entry name" value="Peptidase_M14"/>
    <property type="match status" value="1"/>
</dbReference>
<reference evidence="3" key="1">
    <citation type="submission" date="2018-05" db="EMBL/GenBank/DDBJ databases">
        <authorList>
            <person name="Lanie J.A."/>
            <person name="Ng W.-L."/>
            <person name="Kazmierczak K.M."/>
            <person name="Andrzejewski T.M."/>
            <person name="Davidsen T.M."/>
            <person name="Wayne K.J."/>
            <person name="Tettelin H."/>
            <person name="Glass J.I."/>
            <person name="Rusch D."/>
            <person name="Podicherti R."/>
            <person name="Tsui H.-C.T."/>
            <person name="Winkler M.E."/>
        </authorList>
    </citation>
    <scope>NUCLEOTIDE SEQUENCE</scope>
</reference>
<accession>A0A381QAU1</accession>
<proteinExistence type="predicted"/>
<dbReference type="SUPFAM" id="SSF53187">
    <property type="entry name" value="Zn-dependent exopeptidases"/>
    <property type="match status" value="1"/>
</dbReference>
<feature type="non-terminal residue" evidence="3">
    <location>
        <position position="856"/>
    </location>
</feature>
<dbReference type="GO" id="GO:0004181">
    <property type="term" value="F:metallocarboxypeptidase activity"/>
    <property type="evidence" value="ECO:0007669"/>
    <property type="project" value="InterPro"/>
</dbReference>
<gene>
    <name evidence="3" type="ORF">METZ01_LOCUS28962</name>
</gene>
<protein>
    <recommendedName>
        <fullName evidence="2">Peptidase M14 domain-containing protein</fullName>
    </recommendedName>
</protein>
<evidence type="ECO:0000313" key="3">
    <source>
        <dbReference type="EMBL" id="SUZ76108.1"/>
    </source>
</evidence>
<dbReference type="InterPro" id="IPR029062">
    <property type="entry name" value="Class_I_gatase-like"/>
</dbReference>
<dbReference type="GO" id="GO:0008270">
    <property type="term" value="F:zinc ion binding"/>
    <property type="evidence" value="ECO:0007669"/>
    <property type="project" value="InterPro"/>
</dbReference>
<feature type="region of interest" description="Disordered" evidence="1">
    <location>
        <begin position="676"/>
        <end position="699"/>
    </location>
</feature>
<dbReference type="AlphaFoldDB" id="A0A381QAU1"/>
<dbReference type="GO" id="GO:0006508">
    <property type="term" value="P:proteolysis"/>
    <property type="evidence" value="ECO:0007669"/>
    <property type="project" value="InterPro"/>
</dbReference>
<dbReference type="InterPro" id="IPR000834">
    <property type="entry name" value="Peptidase_M14"/>
</dbReference>